<dbReference type="PANTHER" id="PTHR11092">
    <property type="entry name" value="SUGAR NUCLEOTIDE EPIMERASE RELATED"/>
    <property type="match status" value="1"/>
</dbReference>
<dbReference type="PANTHER" id="PTHR11092:SF0">
    <property type="entry name" value="EPIMERASE FAMILY PROTEIN SDR39U1"/>
    <property type="match status" value="1"/>
</dbReference>
<evidence type="ECO:0000259" key="1">
    <source>
        <dbReference type="Pfam" id="PF01370"/>
    </source>
</evidence>
<feature type="domain" description="NAD-dependent epimerase/dehydratase" evidence="1">
    <location>
        <begin position="10"/>
        <end position="143"/>
    </location>
</feature>
<dbReference type="EMBL" id="CAKOGP040002147">
    <property type="protein sequence ID" value="CAJ1963490.1"/>
    <property type="molecule type" value="Genomic_DNA"/>
</dbReference>
<evidence type="ECO:0000313" key="2">
    <source>
        <dbReference type="EMBL" id="CAJ1963490.1"/>
    </source>
</evidence>
<gene>
    <name evidence="2" type="ORF">CYCCA115_LOCUS20188</name>
</gene>
<sequence>MDSSNKTSLVIVGATGLVGTELIRILDKTKYRITIVGRSREKLERTFPHGDGVEDYMTWDDFEKADAKNWHVILNLAGASVSGTPWTDAYKQTMIYSRLNATNMCVKKCGSSTQHKIRLINASAVSAYGFYTKPFHRFTEKDRDRRDTSSPPTFLQDLIDQWEEAAFKAEAFGSPVTVLRTGVVLDMKEAFFCHGYWKGFGSAKLFLDTCICY</sequence>
<dbReference type="Pfam" id="PF01370">
    <property type="entry name" value="Epimerase"/>
    <property type="match status" value="1"/>
</dbReference>
<accession>A0AAD2G6N4</accession>
<dbReference type="InterPro" id="IPR036291">
    <property type="entry name" value="NAD(P)-bd_dom_sf"/>
</dbReference>
<dbReference type="AlphaFoldDB" id="A0AAD2G6N4"/>
<dbReference type="Gene3D" id="3.40.50.720">
    <property type="entry name" value="NAD(P)-binding Rossmann-like Domain"/>
    <property type="match status" value="1"/>
</dbReference>
<organism evidence="2 3">
    <name type="scientific">Cylindrotheca closterium</name>
    <dbReference type="NCBI Taxonomy" id="2856"/>
    <lineage>
        <taxon>Eukaryota</taxon>
        <taxon>Sar</taxon>
        <taxon>Stramenopiles</taxon>
        <taxon>Ochrophyta</taxon>
        <taxon>Bacillariophyta</taxon>
        <taxon>Bacillariophyceae</taxon>
        <taxon>Bacillariophycidae</taxon>
        <taxon>Bacillariales</taxon>
        <taxon>Bacillariaceae</taxon>
        <taxon>Cylindrotheca</taxon>
    </lineage>
</organism>
<dbReference type="SUPFAM" id="SSF51735">
    <property type="entry name" value="NAD(P)-binding Rossmann-fold domains"/>
    <property type="match status" value="1"/>
</dbReference>
<keyword evidence="3" id="KW-1185">Reference proteome</keyword>
<proteinExistence type="predicted"/>
<reference evidence="2" key="1">
    <citation type="submission" date="2023-08" db="EMBL/GenBank/DDBJ databases">
        <authorList>
            <person name="Audoor S."/>
            <person name="Bilcke G."/>
        </authorList>
    </citation>
    <scope>NUCLEOTIDE SEQUENCE</scope>
</reference>
<protein>
    <recommendedName>
        <fullName evidence="1">NAD-dependent epimerase/dehydratase domain-containing protein</fullName>
    </recommendedName>
</protein>
<dbReference type="Proteomes" id="UP001295423">
    <property type="component" value="Unassembled WGS sequence"/>
</dbReference>
<comment type="caution">
    <text evidence="2">The sequence shown here is derived from an EMBL/GenBank/DDBJ whole genome shotgun (WGS) entry which is preliminary data.</text>
</comment>
<name>A0AAD2G6N4_9STRA</name>
<evidence type="ECO:0000313" key="3">
    <source>
        <dbReference type="Proteomes" id="UP001295423"/>
    </source>
</evidence>
<dbReference type="InterPro" id="IPR001509">
    <property type="entry name" value="Epimerase_deHydtase"/>
</dbReference>